<feature type="transmembrane region" description="Helical" evidence="6">
    <location>
        <begin position="224"/>
        <end position="241"/>
    </location>
</feature>
<dbReference type="InterPro" id="IPR011701">
    <property type="entry name" value="MFS"/>
</dbReference>
<dbReference type="InterPro" id="IPR020846">
    <property type="entry name" value="MFS_dom"/>
</dbReference>
<reference evidence="8" key="1">
    <citation type="submission" date="2023-01" db="EMBL/GenBank/DDBJ databases">
        <title>Oxazolidinone resistance genes in florfenicol resistant enterococci from beef cattle and veal calves at slaughter.</title>
        <authorList>
            <person name="Biggel M."/>
        </authorList>
    </citation>
    <scope>NUCLEOTIDE SEQUENCE</scope>
    <source>
        <strain evidence="8">K204-1</strain>
    </source>
</reference>
<proteinExistence type="predicted"/>
<dbReference type="PANTHER" id="PTHR23508">
    <property type="entry name" value="CARBOXYLIC ACID TRANSPORTER PROTEIN HOMOLOG"/>
    <property type="match status" value="1"/>
</dbReference>
<keyword evidence="2" id="KW-0813">Transport</keyword>
<evidence type="ECO:0000259" key="7">
    <source>
        <dbReference type="PROSITE" id="PS50850"/>
    </source>
</evidence>
<feature type="transmembrane region" description="Helical" evidence="6">
    <location>
        <begin position="314"/>
        <end position="339"/>
    </location>
</feature>
<dbReference type="RefSeq" id="WP_272163539.1">
    <property type="nucleotide sequence ID" value="NZ_CP116507.1"/>
</dbReference>
<evidence type="ECO:0000313" key="9">
    <source>
        <dbReference type="Proteomes" id="UP001179600"/>
    </source>
</evidence>
<accession>A0AAE9XLV8</accession>
<keyword evidence="4 6" id="KW-1133">Transmembrane helix</keyword>
<organism evidence="8 9">
    <name type="scientific">Vagococcus lutrae</name>
    <dbReference type="NCBI Taxonomy" id="81947"/>
    <lineage>
        <taxon>Bacteria</taxon>
        <taxon>Bacillati</taxon>
        <taxon>Bacillota</taxon>
        <taxon>Bacilli</taxon>
        <taxon>Lactobacillales</taxon>
        <taxon>Enterococcaceae</taxon>
        <taxon>Vagococcus</taxon>
    </lineage>
</organism>
<feature type="domain" description="Major facilitator superfamily (MFS) profile" evidence="7">
    <location>
        <begin position="19"/>
        <end position="402"/>
    </location>
</feature>
<keyword evidence="5 6" id="KW-0472">Membrane</keyword>
<feature type="transmembrane region" description="Helical" evidence="6">
    <location>
        <begin position="261"/>
        <end position="282"/>
    </location>
</feature>
<evidence type="ECO:0000256" key="4">
    <source>
        <dbReference type="ARBA" id="ARBA00022989"/>
    </source>
</evidence>
<evidence type="ECO:0000256" key="6">
    <source>
        <dbReference type="SAM" id="Phobius"/>
    </source>
</evidence>
<feature type="transmembrane region" description="Helical" evidence="6">
    <location>
        <begin position="377"/>
        <end position="397"/>
    </location>
</feature>
<gene>
    <name evidence="8" type="ORF">PML95_02720</name>
</gene>
<dbReference type="PANTHER" id="PTHR23508:SF10">
    <property type="entry name" value="CARBOXYLIC ACID TRANSPORTER PROTEIN HOMOLOG"/>
    <property type="match status" value="1"/>
</dbReference>
<evidence type="ECO:0000256" key="1">
    <source>
        <dbReference type="ARBA" id="ARBA00004651"/>
    </source>
</evidence>
<protein>
    <submittedName>
        <fullName evidence="8">MFS transporter</fullName>
    </submittedName>
</protein>
<dbReference type="GO" id="GO:0046943">
    <property type="term" value="F:carboxylic acid transmembrane transporter activity"/>
    <property type="evidence" value="ECO:0007669"/>
    <property type="project" value="TreeGrafter"/>
</dbReference>
<dbReference type="Gene3D" id="1.20.1250.20">
    <property type="entry name" value="MFS general substrate transporter like domains"/>
    <property type="match status" value="1"/>
</dbReference>
<dbReference type="SUPFAM" id="SSF103473">
    <property type="entry name" value="MFS general substrate transporter"/>
    <property type="match status" value="1"/>
</dbReference>
<evidence type="ECO:0000256" key="5">
    <source>
        <dbReference type="ARBA" id="ARBA00023136"/>
    </source>
</evidence>
<dbReference type="AlphaFoldDB" id="A0AAE9XLV8"/>
<dbReference type="GO" id="GO:0005886">
    <property type="term" value="C:plasma membrane"/>
    <property type="evidence" value="ECO:0007669"/>
    <property type="project" value="UniProtKB-SubCell"/>
</dbReference>
<evidence type="ECO:0000256" key="2">
    <source>
        <dbReference type="ARBA" id="ARBA00022448"/>
    </source>
</evidence>
<keyword evidence="3 6" id="KW-0812">Transmembrane</keyword>
<feature type="transmembrane region" description="Helical" evidence="6">
    <location>
        <begin position="20"/>
        <end position="41"/>
    </location>
</feature>
<feature type="transmembrane region" description="Helical" evidence="6">
    <location>
        <begin position="85"/>
        <end position="108"/>
    </location>
</feature>
<sequence length="409" mass="44663">MKTTHSLHAPKMTRHQRLTLLSSAFGMGLENMDIMFIAYSLTSIIHDLGLTGAQAGLISSVTNIGMLVGGVFFGRLADKYGRVKIFTYTIFIFAFATAAMFFATNIYWIYLFRFLAGIGAGGEYGIGIALVAEAFPPQKVGKMSSIIGVSGQIGAIVAAVLAAVLVPLFGWRELFLFGLIPVILAFIVRENLEESETWKNNQEIGRQESGLSELFGTKQLTRRTLSLMLMAIVQIAGYFGLMNWLPSIMQTEMGFSVAGSSYWMIATIIGMSLGMLVFGKFFDQYGPRFSFGVFLLASAVSVFVFPLATSPFMLLILGAVVGFFSNGMFGGYGAIVSLLYPTHVRSLANNLVINVGRAIGGFSSVAIGFLLDRYSLSVVMTCLSMMYLVSFVIMISLTDLKKQNFKHHQ</sequence>
<feature type="transmembrane region" description="Helical" evidence="6">
    <location>
        <begin position="351"/>
        <end position="371"/>
    </location>
</feature>
<feature type="transmembrane region" description="Helical" evidence="6">
    <location>
        <begin position="147"/>
        <end position="168"/>
    </location>
</feature>
<evidence type="ECO:0000256" key="3">
    <source>
        <dbReference type="ARBA" id="ARBA00022692"/>
    </source>
</evidence>
<dbReference type="Proteomes" id="UP001179600">
    <property type="component" value="Chromosome"/>
</dbReference>
<dbReference type="EMBL" id="CP116507">
    <property type="protein sequence ID" value="WCG23170.1"/>
    <property type="molecule type" value="Genomic_DNA"/>
</dbReference>
<feature type="transmembrane region" description="Helical" evidence="6">
    <location>
        <begin position="114"/>
        <end position="135"/>
    </location>
</feature>
<evidence type="ECO:0000313" key="8">
    <source>
        <dbReference type="EMBL" id="WCG23170.1"/>
    </source>
</evidence>
<feature type="transmembrane region" description="Helical" evidence="6">
    <location>
        <begin position="289"/>
        <end position="308"/>
    </location>
</feature>
<name>A0AAE9XLV8_9ENTE</name>
<dbReference type="InterPro" id="IPR036259">
    <property type="entry name" value="MFS_trans_sf"/>
</dbReference>
<feature type="transmembrane region" description="Helical" evidence="6">
    <location>
        <begin position="53"/>
        <end position="73"/>
    </location>
</feature>
<feature type="transmembrane region" description="Helical" evidence="6">
    <location>
        <begin position="174"/>
        <end position="192"/>
    </location>
</feature>
<dbReference type="PROSITE" id="PS50850">
    <property type="entry name" value="MFS"/>
    <property type="match status" value="1"/>
</dbReference>
<dbReference type="Pfam" id="PF07690">
    <property type="entry name" value="MFS_1"/>
    <property type="match status" value="1"/>
</dbReference>
<comment type="subcellular location">
    <subcellularLocation>
        <location evidence="1">Cell membrane</location>
        <topology evidence="1">Multi-pass membrane protein</topology>
    </subcellularLocation>
</comment>